<keyword evidence="3" id="KW-0479">Metal-binding</keyword>
<evidence type="ECO:0000313" key="5">
    <source>
        <dbReference type="EMBL" id="CEA03383.1"/>
    </source>
</evidence>
<dbReference type="OrthoDB" id="9769567at2"/>
<dbReference type="Pfam" id="PF13416">
    <property type="entry name" value="SBP_bac_8"/>
    <property type="match status" value="1"/>
</dbReference>
<evidence type="ECO:0000256" key="4">
    <source>
        <dbReference type="SAM" id="SignalP"/>
    </source>
</evidence>
<keyword evidence="2 4" id="KW-0732">Signal</keyword>
<dbReference type="SUPFAM" id="SSF53850">
    <property type="entry name" value="Periplasmic binding protein-like II"/>
    <property type="match status" value="1"/>
</dbReference>
<evidence type="ECO:0000256" key="3">
    <source>
        <dbReference type="PIRSR" id="PIRSR002825-1"/>
    </source>
</evidence>
<dbReference type="EMBL" id="LK391969">
    <property type="protein sequence ID" value="CEF26171.1"/>
    <property type="molecule type" value="Genomic_DNA"/>
</dbReference>
<sequence length="333" mass="37170">MSFTRNLVALTLAATAFTSVAQAKELVVYSSRQDHLIKPVFEMYTEKTGVEINFITDKEAPLMARLRAEGANTPADMFMTVDAGNLWQAEEQDLFRKVDSATIKENIPAHLRSSNDMWTGLSLRARTIAYSTERVKPEELSTYEALADDQWKGRVCLRTSKKVYNQSLVATMLESIGEEKTTEVIQGWLANLATPVFSDDTALLKAIDAGQCDVGIVNSYYFGRLHTAEPDVKVKLFWPNQEDRGVHVNISGAGVTKHAKQPEEATKLLEWMTTEEAQRVFADVNMEFPANASLEPSAEVAAWGDFKADNVNIEVAGRRQPEAIMLMDRLGWN</sequence>
<organism evidence="5">
    <name type="scientific">Pseudomonas saudimassiliensis</name>
    <dbReference type="NCBI Taxonomy" id="1461581"/>
    <lineage>
        <taxon>Bacteria</taxon>
        <taxon>Pseudomonadati</taxon>
        <taxon>Pseudomonadota</taxon>
        <taxon>Gammaproteobacteria</taxon>
        <taxon>Pseudomonadales</taxon>
        <taxon>Pseudomonadaceae</taxon>
        <taxon>Pseudomonas</taxon>
    </lineage>
</organism>
<dbReference type="RefSeq" id="WP_044498704.1">
    <property type="nucleotide sequence ID" value="NZ_LK391969.1"/>
</dbReference>
<name>A0A078M7G9_9PSED</name>
<dbReference type="GO" id="GO:0030288">
    <property type="term" value="C:outer membrane-bounded periplasmic space"/>
    <property type="evidence" value="ECO:0007669"/>
    <property type="project" value="TreeGrafter"/>
</dbReference>
<protein>
    <submittedName>
        <fullName evidence="5">Putative binding protein component of ABC iron transporter</fullName>
    </submittedName>
</protein>
<gene>
    <name evidence="5" type="ORF">BN1049_01097</name>
</gene>
<dbReference type="Gene3D" id="3.40.190.10">
    <property type="entry name" value="Periplasmic binding protein-like II"/>
    <property type="match status" value="2"/>
</dbReference>
<proteinExistence type="inferred from homology"/>
<comment type="similarity">
    <text evidence="1">Belongs to the bacterial solute-binding protein 1 family.</text>
</comment>
<dbReference type="InterPro" id="IPR006059">
    <property type="entry name" value="SBP"/>
</dbReference>
<dbReference type="EMBL" id="LM997413">
    <property type="protein sequence ID" value="CEA03383.1"/>
    <property type="molecule type" value="Genomic_DNA"/>
</dbReference>
<dbReference type="AlphaFoldDB" id="A0A078M7G9"/>
<dbReference type="PIRSF" id="PIRSF002825">
    <property type="entry name" value="CfbpA"/>
    <property type="match status" value="1"/>
</dbReference>
<feature type="binding site" evidence="3">
    <location>
        <position position="220"/>
    </location>
    <ligand>
        <name>Fe cation</name>
        <dbReference type="ChEBI" id="CHEBI:24875"/>
    </ligand>
</feature>
<feature type="chain" id="PRO_5007377900" evidence="4">
    <location>
        <begin position="24"/>
        <end position="333"/>
    </location>
</feature>
<accession>A0A078M7G9</accession>
<evidence type="ECO:0000256" key="1">
    <source>
        <dbReference type="ARBA" id="ARBA00008520"/>
    </source>
</evidence>
<keyword evidence="3" id="KW-0408">Iron</keyword>
<dbReference type="GO" id="GO:0046872">
    <property type="term" value="F:metal ion binding"/>
    <property type="evidence" value="ECO:0007669"/>
    <property type="project" value="UniProtKB-KW"/>
</dbReference>
<dbReference type="InterPro" id="IPR026045">
    <property type="entry name" value="Ferric-bd"/>
</dbReference>
<reference evidence="5" key="1">
    <citation type="submission" date="2014-07" db="EMBL/GenBank/DDBJ databases">
        <authorList>
            <person name="Urmite Genomes Urmite Genomes"/>
        </authorList>
    </citation>
    <scope>NUCLEOTIDE SEQUENCE</scope>
    <source>
        <strain evidence="5">12M76_air</strain>
    </source>
</reference>
<dbReference type="PANTHER" id="PTHR30006:SF15">
    <property type="entry name" value="IRON-UTILIZATION PERIPLASMIC PROTEIN"/>
    <property type="match status" value="1"/>
</dbReference>
<evidence type="ECO:0000256" key="2">
    <source>
        <dbReference type="ARBA" id="ARBA00022729"/>
    </source>
</evidence>
<dbReference type="PATRIC" id="fig|1461581.3.peg.1074"/>
<feature type="binding site" evidence="3">
    <location>
        <position position="221"/>
    </location>
    <ligand>
        <name>Fe cation</name>
        <dbReference type="ChEBI" id="CHEBI:24875"/>
    </ligand>
</feature>
<feature type="signal peptide" evidence="4">
    <location>
        <begin position="1"/>
        <end position="23"/>
    </location>
</feature>
<dbReference type="PANTHER" id="PTHR30006">
    <property type="entry name" value="THIAMINE-BINDING PERIPLASMIC PROTEIN-RELATED"/>
    <property type="match status" value="1"/>
</dbReference>